<reference evidence="11" key="1">
    <citation type="journal article" date="2013" name="Nat. Genet.">
        <title>The Capsella rubella genome and the genomic consequences of rapid mating system evolution.</title>
        <authorList>
            <person name="Slotte T."/>
            <person name="Hazzouri K.M."/>
            <person name="Agren J.A."/>
            <person name="Koenig D."/>
            <person name="Maumus F."/>
            <person name="Guo Y.L."/>
            <person name="Steige K."/>
            <person name="Platts A.E."/>
            <person name="Escobar J.S."/>
            <person name="Newman L.K."/>
            <person name="Wang W."/>
            <person name="Mandakova T."/>
            <person name="Vello E."/>
            <person name="Smith L.M."/>
            <person name="Henz S.R."/>
            <person name="Steffen J."/>
            <person name="Takuno S."/>
            <person name="Brandvain Y."/>
            <person name="Coop G."/>
            <person name="Andolfatto P."/>
            <person name="Hu T.T."/>
            <person name="Blanchette M."/>
            <person name="Clark R.M."/>
            <person name="Quesneville H."/>
            <person name="Nordborg M."/>
            <person name="Gaut B.S."/>
            <person name="Lysak M.A."/>
            <person name="Jenkins J."/>
            <person name="Grimwood J."/>
            <person name="Chapman J."/>
            <person name="Prochnik S."/>
            <person name="Shu S."/>
            <person name="Rokhsar D."/>
            <person name="Schmutz J."/>
            <person name="Weigel D."/>
            <person name="Wright S.I."/>
        </authorList>
    </citation>
    <scope>NUCLEOTIDE SEQUENCE [LARGE SCALE GENOMIC DNA]</scope>
    <source>
        <strain evidence="11">cv. Monte Gargano</strain>
    </source>
</reference>
<evidence type="ECO:0000256" key="7">
    <source>
        <dbReference type="SAM" id="Phobius"/>
    </source>
</evidence>
<dbReference type="eggNOG" id="ENOG502QSJI">
    <property type="taxonomic scope" value="Eukaryota"/>
</dbReference>
<dbReference type="KEGG" id="crb:17878220"/>
<dbReference type="GO" id="GO:0005794">
    <property type="term" value="C:Golgi apparatus"/>
    <property type="evidence" value="ECO:0007669"/>
    <property type="project" value="TreeGrafter"/>
</dbReference>
<keyword evidence="5 7" id="KW-1133">Transmembrane helix</keyword>
<evidence type="ECO:0000259" key="9">
    <source>
        <dbReference type="Pfam" id="PF14416"/>
    </source>
</evidence>
<dbReference type="Pfam" id="PF13839">
    <property type="entry name" value="PC-Esterase"/>
    <property type="match status" value="1"/>
</dbReference>
<sequence>KSPRAFDRSNNITHIPKTAHCAYLLQMKLKWRSVSMNHKNVLLIKLISAILITFFAFRLFILHSSEFSPIFASVTGKFEARLLPPKVLVPENEDLIPQDIEVEKCNLFAGKWIPDSLGPIYTNTSCGSLIDGHQNCITNGRPDSDFLYWKWKPHDCLLPRFDPLRFLQLMSHKSWALIGDSISRNHVESLLCMLSTVEVPVEVYHDKEYKSKRWHFPLHNLTISNIWSPFLVQAAIFEDSNGVSTASVQLHLDRLDETWTKLMPTLDYAIISTGKWFLKSAIYHENAKPVGCHNCQEKPHLEELGFDYAYNASLRNVMDFLAGEDNCRGTIFFRTSTPDHFQNGEWHSGGTCKQTEPASDDEIEIKDVHKILKDIEIGQFKRAVREKTGQDGGILKLLDFTGMLLTRPDGHPGAYRQFRPFDKDKNAKVQNDCLHWCLPGPFDYLNDVILETIVNG</sequence>
<keyword evidence="6 7" id="KW-0472">Membrane</keyword>
<dbReference type="PANTHER" id="PTHR32285:SF219">
    <property type="entry name" value="PROTEIN TRICHOME BIREFRINGENCE-LIKE 24"/>
    <property type="match status" value="1"/>
</dbReference>
<gene>
    <name evidence="10" type="ORF">CARUB_v10006792mg</name>
</gene>
<feature type="domain" description="Trichome birefringence-like C-terminal" evidence="8">
    <location>
        <begin position="158"/>
        <end position="451"/>
    </location>
</feature>
<keyword evidence="11" id="KW-1185">Reference proteome</keyword>
<evidence type="ECO:0000259" key="8">
    <source>
        <dbReference type="Pfam" id="PF13839"/>
    </source>
</evidence>
<evidence type="ECO:0000256" key="5">
    <source>
        <dbReference type="ARBA" id="ARBA00022989"/>
    </source>
</evidence>
<dbReference type="GO" id="GO:0016413">
    <property type="term" value="F:O-acetyltransferase activity"/>
    <property type="evidence" value="ECO:0007669"/>
    <property type="project" value="InterPro"/>
</dbReference>
<protein>
    <submittedName>
        <fullName evidence="10">Uncharacterized protein</fullName>
    </submittedName>
</protein>
<keyword evidence="3 7" id="KW-0812">Transmembrane</keyword>
<evidence type="ECO:0000256" key="6">
    <source>
        <dbReference type="ARBA" id="ARBA00023136"/>
    </source>
</evidence>
<feature type="non-terminal residue" evidence="10">
    <location>
        <position position="1"/>
    </location>
</feature>
<dbReference type="InterPro" id="IPR026057">
    <property type="entry name" value="TBL_C"/>
</dbReference>
<dbReference type="InterPro" id="IPR029962">
    <property type="entry name" value="TBL"/>
</dbReference>
<evidence type="ECO:0000256" key="2">
    <source>
        <dbReference type="ARBA" id="ARBA00007727"/>
    </source>
</evidence>
<dbReference type="AlphaFoldDB" id="R0F267"/>
<dbReference type="EMBL" id="KB870811">
    <property type="protein sequence ID" value="EOA15747.1"/>
    <property type="molecule type" value="Genomic_DNA"/>
</dbReference>
<dbReference type="OrthoDB" id="630188at2759"/>
<evidence type="ECO:0000256" key="3">
    <source>
        <dbReference type="ARBA" id="ARBA00022692"/>
    </source>
</evidence>
<comment type="subcellular location">
    <subcellularLocation>
        <location evidence="1">Membrane</location>
        <topology evidence="1">Single-pass membrane protein</topology>
    </subcellularLocation>
</comment>
<dbReference type="STRING" id="81985.R0F267"/>
<evidence type="ECO:0000313" key="10">
    <source>
        <dbReference type="EMBL" id="EOA15747.1"/>
    </source>
</evidence>
<dbReference type="GO" id="GO:0016020">
    <property type="term" value="C:membrane"/>
    <property type="evidence" value="ECO:0007669"/>
    <property type="project" value="UniProtKB-SubCell"/>
</dbReference>
<keyword evidence="4" id="KW-0735">Signal-anchor</keyword>
<proteinExistence type="inferred from homology"/>
<dbReference type="Pfam" id="PF14416">
    <property type="entry name" value="PMR5N"/>
    <property type="match status" value="1"/>
</dbReference>
<dbReference type="PANTHER" id="PTHR32285">
    <property type="entry name" value="PROTEIN TRICHOME BIREFRINGENCE-LIKE 9-RELATED"/>
    <property type="match status" value="1"/>
</dbReference>
<evidence type="ECO:0000313" key="11">
    <source>
        <dbReference type="Proteomes" id="UP000029121"/>
    </source>
</evidence>
<evidence type="ECO:0000256" key="1">
    <source>
        <dbReference type="ARBA" id="ARBA00004167"/>
    </source>
</evidence>
<feature type="domain" description="Trichome birefringence-like N-terminal" evidence="9">
    <location>
        <begin position="103"/>
        <end position="156"/>
    </location>
</feature>
<dbReference type="InterPro" id="IPR025846">
    <property type="entry name" value="TBL_N"/>
</dbReference>
<organism evidence="10 11">
    <name type="scientific">Capsella rubella</name>
    <dbReference type="NCBI Taxonomy" id="81985"/>
    <lineage>
        <taxon>Eukaryota</taxon>
        <taxon>Viridiplantae</taxon>
        <taxon>Streptophyta</taxon>
        <taxon>Embryophyta</taxon>
        <taxon>Tracheophyta</taxon>
        <taxon>Spermatophyta</taxon>
        <taxon>Magnoliopsida</taxon>
        <taxon>eudicotyledons</taxon>
        <taxon>Gunneridae</taxon>
        <taxon>Pentapetalae</taxon>
        <taxon>rosids</taxon>
        <taxon>malvids</taxon>
        <taxon>Brassicales</taxon>
        <taxon>Brassicaceae</taxon>
        <taxon>Camelineae</taxon>
        <taxon>Capsella</taxon>
    </lineage>
</organism>
<name>R0F267_9BRAS</name>
<feature type="transmembrane region" description="Helical" evidence="7">
    <location>
        <begin position="42"/>
        <end position="61"/>
    </location>
</feature>
<dbReference type="Proteomes" id="UP000029121">
    <property type="component" value="Unassembled WGS sequence"/>
</dbReference>
<accession>R0F267</accession>
<evidence type="ECO:0000256" key="4">
    <source>
        <dbReference type="ARBA" id="ARBA00022968"/>
    </source>
</evidence>
<comment type="similarity">
    <text evidence="2">Belongs to the PC-esterase family. TBL subfamily.</text>
</comment>